<gene>
    <name evidence="1" type="ORF">NA56DRAFT_344458</name>
</gene>
<dbReference type="AlphaFoldDB" id="A0A2J6QJG7"/>
<organism evidence="1 2">
    <name type="scientific">Hyaloscypha hepaticicola</name>
    <dbReference type="NCBI Taxonomy" id="2082293"/>
    <lineage>
        <taxon>Eukaryota</taxon>
        <taxon>Fungi</taxon>
        <taxon>Dikarya</taxon>
        <taxon>Ascomycota</taxon>
        <taxon>Pezizomycotina</taxon>
        <taxon>Leotiomycetes</taxon>
        <taxon>Helotiales</taxon>
        <taxon>Hyaloscyphaceae</taxon>
        <taxon>Hyaloscypha</taxon>
    </lineage>
</organism>
<keyword evidence="2" id="KW-1185">Reference proteome</keyword>
<evidence type="ECO:0000313" key="1">
    <source>
        <dbReference type="EMBL" id="PMD26419.1"/>
    </source>
</evidence>
<reference evidence="1 2" key="1">
    <citation type="submission" date="2016-05" db="EMBL/GenBank/DDBJ databases">
        <title>A degradative enzymes factory behind the ericoid mycorrhizal symbiosis.</title>
        <authorList>
            <consortium name="DOE Joint Genome Institute"/>
            <person name="Martino E."/>
            <person name="Morin E."/>
            <person name="Grelet G."/>
            <person name="Kuo A."/>
            <person name="Kohler A."/>
            <person name="Daghino S."/>
            <person name="Barry K."/>
            <person name="Choi C."/>
            <person name="Cichocki N."/>
            <person name="Clum A."/>
            <person name="Copeland A."/>
            <person name="Hainaut M."/>
            <person name="Haridas S."/>
            <person name="Labutti K."/>
            <person name="Lindquist E."/>
            <person name="Lipzen A."/>
            <person name="Khouja H.-R."/>
            <person name="Murat C."/>
            <person name="Ohm R."/>
            <person name="Olson A."/>
            <person name="Spatafora J."/>
            <person name="Veneault-Fourrey C."/>
            <person name="Henrissat B."/>
            <person name="Grigoriev I."/>
            <person name="Martin F."/>
            <person name="Perotto S."/>
        </authorList>
    </citation>
    <scope>NUCLEOTIDE SEQUENCE [LARGE SCALE GENOMIC DNA]</scope>
    <source>
        <strain evidence="1 2">UAMH 7357</strain>
    </source>
</reference>
<proteinExistence type="predicted"/>
<name>A0A2J6QJG7_9HELO</name>
<evidence type="ECO:0000313" key="2">
    <source>
        <dbReference type="Proteomes" id="UP000235672"/>
    </source>
</evidence>
<sequence>MLFPRSLQANLRLEISTQNSLILLYTAYFGFCDPCSGLVVGSARGTSFGSASLSWNRGRSFLL</sequence>
<dbReference type="EMBL" id="KZ613468">
    <property type="protein sequence ID" value="PMD26419.1"/>
    <property type="molecule type" value="Genomic_DNA"/>
</dbReference>
<accession>A0A2J6QJG7</accession>
<protein>
    <submittedName>
        <fullName evidence="1">Uncharacterized protein</fullName>
    </submittedName>
</protein>
<dbReference type="Proteomes" id="UP000235672">
    <property type="component" value="Unassembled WGS sequence"/>
</dbReference>